<keyword evidence="2" id="KW-0812">Transmembrane</keyword>
<reference evidence="3 4" key="2">
    <citation type="journal article" date="2016" name="Genome Announc.">
        <title>Complete Genome Sequence of Algoriphagus sp. Strain M8-2, Isolated from a Brackish Lake.</title>
        <authorList>
            <person name="Muraguchi Y."/>
            <person name="Kushimoto K."/>
            <person name="Ohtsubo Y."/>
            <person name="Suzuki T."/>
            <person name="Dohra H."/>
            <person name="Kimbara K."/>
            <person name="Shintani M."/>
        </authorList>
    </citation>
    <scope>NUCLEOTIDE SEQUENCE [LARGE SCALE GENOMIC DNA]</scope>
    <source>
        <strain evidence="3 4">M8-2</strain>
    </source>
</reference>
<dbReference type="RefSeq" id="WP_067542228.1">
    <property type="nucleotide sequence ID" value="NZ_CP012836.1"/>
</dbReference>
<evidence type="ECO:0000256" key="1">
    <source>
        <dbReference type="SAM" id="MobiDB-lite"/>
    </source>
</evidence>
<dbReference type="EMBL" id="CP012836">
    <property type="protein sequence ID" value="AMQ54855.1"/>
    <property type="molecule type" value="Genomic_DNA"/>
</dbReference>
<dbReference type="PATRIC" id="fig|1727163.4.peg.107"/>
<dbReference type="STRING" id="1727163.AO498_00525"/>
<sequence length="122" mass="13666">MKSISFYLTLALLIYFLVFLLFFIFFDVLGSTFGMDPITPESMVKIMLVGLLIFFASWATSGIYRKGQANELQKLEQELNGVKAKLYDLEHPKGTESKSSSAPKSSEEGGGILKPRQNFTNQ</sequence>
<keyword evidence="4" id="KW-1185">Reference proteome</keyword>
<evidence type="ECO:0000313" key="3">
    <source>
        <dbReference type="EMBL" id="AMQ54855.1"/>
    </source>
</evidence>
<dbReference type="OrthoDB" id="839535at2"/>
<reference evidence="4" key="1">
    <citation type="submission" date="2015-09" db="EMBL/GenBank/DDBJ databases">
        <title>Complete sequence of Algoriphagus sp. M8-2.</title>
        <authorList>
            <person name="Shintani M."/>
        </authorList>
    </citation>
    <scope>NUCLEOTIDE SEQUENCE [LARGE SCALE GENOMIC DNA]</scope>
    <source>
        <strain evidence="4">M8-2</strain>
    </source>
</reference>
<evidence type="ECO:0000256" key="2">
    <source>
        <dbReference type="SAM" id="Phobius"/>
    </source>
</evidence>
<evidence type="ECO:0000313" key="4">
    <source>
        <dbReference type="Proteomes" id="UP000073816"/>
    </source>
</evidence>
<dbReference type="Proteomes" id="UP000073816">
    <property type="component" value="Chromosome"/>
</dbReference>
<accession>A0A142EIA0</accession>
<name>A0A142EIA0_9BACT</name>
<proteinExistence type="predicted"/>
<dbReference type="AlphaFoldDB" id="A0A142EIA0"/>
<feature type="region of interest" description="Disordered" evidence="1">
    <location>
        <begin position="87"/>
        <end position="122"/>
    </location>
</feature>
<organism evidence="3 4">
    <name type="scientific">Algoriphagus sanaruensis</name>
    <dbReference type="NCBI Taxonomy" id="1727163"/>
    <lineage>
        <taxon>Bacteria</taxon>
        <taxon>Pseudomonadati</taxon>
        <taxon>Bacteroidota</taxon>
        <taxon>Cytophagia</taxon>
        <taxon>Cytophagales</taxon>
        <taxon>Cyclobacteriaceae</taxon>
        <taxon>Algoriphagus</taxon>
    </lineage>
</organism>
<feature type="transmembrane region" description="Helical" evidence="2">
    <location>
        <begin position="7"/>
        <end position="26"/>
    </location>
</feature>
<dbReference type="KEGG" id="alm:AO498_00525"/>
<keyword evidence="2" id="KW-1133">Transmembrane helix</keyword>
<feature type="transmembrane region" description="Helical" evidence="2">
    <location>
        <begin position="46"/>
        <end position="64"/>
    </location>
</feature>
<feature type="compositionally biased region" description="Basic and acidic residues" evidence="1">
    <location>
        <begin position="87"/>
        <end position="96"/>
    </location>
</feature>
<gene>
    <name evidence="3" type="ORF">AO498_00525</name>
</gene>
<protein>
    <submittedName>
        <fullName evidence="3">Uncharacterized protein</fullName>
    </submittedName>
</protein>
<keyword evidence="2" id="KW-0472">Membrane</keyword>